<evidence type="ECO:0000256" key="1">
    <source>
        <dbReference type="SAM" id="Phobius"/>
    </source>
</evidence>
<keyword evidence="3" id="KW-1185">Reference proteome</keyword>
<accession>M0B3W5</accession>
<dbReference type="AlphaFoldDB" id="M0B3W5"/>
<keyword evidence="1" id="KW-1133">Transmembrane helix</keyword>
<dbReference type="EMBL" id="AOIO01000010">
    <property type="protein sequence ID" value="ELZ04933.1"/>
    <property type="molecule type" value="Genomic_DNA"/>
</dbReference>
<sequence>MTTGGASMKFRCLDGKLAENVGYAIALFQLVAATVLGFVWLIWLMGVADQLLYPETSLEGPFYQAIYLTAASVGVYAIGRLYE</sequence>
<dbReference type="Proteomes" id="UP000011554">
    <property type="component" value="Unassembled WGS sequence"/>
</dbReference>
<evidence type="ECO:0000313" key="2">
    <source>
        <dbReference type="EMBL" id="ELZ04933.1"/>
    </source>
</evidence>
<evidence type="ECO:0000313" key="3">
    <source>
        <dbReference type="Proteomes" id="UP000011554"/>
    </source>
</evidence>
<feature type="transmembrane region" description="Helical" evidence="1">
    <location>
        <begin position="62"/>
        <end position="82"/>
    </location>
</feature>
<organism evidence="2 3">
    <name type="scientific">Natrialba asiatica (strain ATCC 700177 / DSM 12278 / JCM 9576 / FERM P-10747 / NBRC 102637 / 172P1)</name>
    <dbReference type="NCBI Taxonomy" id="29540"/>
    <lineage>
        <taxon>Archaea</taxon>
        <taxon>Methanobacteriati</taxon>
        <taxon>Methanobacteriota</taxon>
        <taxon>Stenosarchaea group</taxon>
        <taxon>Halobacteria</taxon>
        <taxon>Halobacteriales</taxon>
        <taxon>Natrialbaceae</taxon>
        <taxon>Natrialba</taxon>
    </lineage>
</organism>
<keyword evidence="1" id="KW-0472">Membrane</keyword>
<dbReference type="RefSeq" id="WP_006107487.1">
    <property type="nucleotide sequence ID" value="NZ_AOIO01000010.1"/>
</dbReference>
<proteinExistence type="predicted"/>
<feature type="transmembrane region" description="Helical" evidence="1">
    <location>
        <begin position="21"/>
        <end position="42"/>
    </location>
</feature>
<keyword evidence="1" id="KW-0812">Transmembrane</keyword>
<comment type="caution">
    <text evidence="2">The sequence shown here is derived from an EMBL/GenBank/DDBJ whole genome shotgun (WGS) entry which is preliminary data.</text>
</comment>
<protein>
    <submittedName>
        <fullName evidence="2">Uncharacterized protein</fullName>
    </submittedName>
</protein>
<reference evidence="2 3" key="1">
    <citation type="journal article" date="2014" name="PLoS Genet.">
        <title>Phylogenetically driven sequencing of extremely halophilic archaea reveals strategies for static and dynamic osmo-response.</title>
        <authorList>
            <person name="Becker E.A."/>
            <person name="Seitzer P.M."/>
            <person name="Tritt A."/>
            <person name="Larsen D."/>
            <person name="Krusor M."/>
            <person name="Yao A.I."/>
            <person name="Wu D."/>
            <person name="Madern D."/>
            <person name="Eisen J.A."/>
            <person name="Darling A.E."/>
            <person name="Facciotti M.T."/>
        </authorList>
    </citation>
    <scope>NUCLEOTIDE SEQUENCE [LARGE SCALE GENOMIC DNA]</scope>
    <source>
        <strain evidence="2 3">DSM 12278</strain>
    </source>
</reference>
<name>M0B3W5_NATA1</name>
<gene>
    <name evidence="2" type="ORF">C481_03232</name>
</gene>